<dbReference type="InterPro" id="IPR006016">
    <property type="entry name" value="UspA"/>
</dbReference>
<dbReference type="Proteomes" id="UP000434582">
    <property type="component" value="Unassembled WGS sequence"/>
</dbReference>
<evidence type="ECO:0000313" key="3">
    <source>
        <dbReference type="EMBL" id="MQX37185.1"/>
    </source>
</evidence>
<dbReference type="SUPFAM" id="SSF52402">
    <property type="entry name" value="Adenine nucleotide alpha hydrolases-like"/>
    <property type="match status" value="2"/>
</dbReference>
<dbReference type="Gene3D" id="3.40.50.12370">
    <property type="match status" value="1"/>
</dbReference>
<dbReference type="OrthoDB" id="5564966at2"/>
<evidence type="ECO:0000259" key="2">
    <source>
        <dbReference type="Pfam" id="PF00582"/>
    </source>
</evidence>
<evidence type="ECO:0000256" key="1">
    <source>
        <dbReference type="ARBA" id="ARBA00008791"/>
    </source>
</evidence>
<dbReference type="AlphaFoldDB" id="A0A7X1ZH64"/>
<keyword evidence="4" id="KW-1185">Reference proteome</keyword>
<proteinExistence type="inferred from homology"/>
<dbReference type="PANTHER" id="PTHR46268">
    <property type="entry name" value="STRESS RESPONSE PROTEIN NHAX"/>
    <property type="match status" value="1"/>
</dbReference>
<comment type="similarity">
    <text evidence="1">Belongs to the universal stress protein A family.</text>
</comment>
<reference evidence="3 4" key="1">
    <citation type="submission" date="2019-10" db="EMBL/GenBank/DDBJ databases">
        <title>Draft whole-genome sequence of the purple nonsulfur photosynthetic bacterium Roseospira navarrensis DSM 15114.</title>
        <authorList>
            <person name="Kyndt J.A."/>
            <person name="Meyer T.E."/>
        </authorList>
    </citation>
    <scope>NUCLEOTIDE SEQUENCE [LARGE SCALE GENOMIC DNA]</scope>
    <source>
        <strain evidence="3 4">DSM 15114</strain>
    </source>
</reference>
<gene>
    <name evidence="3" type="ORF">GHC57_11705</name>
</gene>
<name>A0A7X1ZH64_9PROT</name>
<evidence type="ECO:0000313" key="4">
    <source>
        <dbReference type="Proteomes" id="UP000434582"/>
    </source>
</evidence>
<protein>
    <recommendedName>
        <fullName evidence="2">UspA domain-containing protein</fullName>
    </recommendedName>
</protein>
<dbReference type="CDD" id="cd00293">
    <property type="entry name" value="USP-like"/>
    <property type="match status" value="1"/>
</dbReference>
<dbReference type="RefSeq" id="WP_153344414.1">
    <property type="nucleotide sequence ID" value="NZ_WIVE01000035.1"/>
</dbReference>
<accession>A0A7X1ZH64</accession>
<comment type="caution">
    <text evidence="3">The sequence shown here is derived from an EMBL/GenBank/DDBJ whole genome shotgun (WGS) entry which is preliminary data.</text>
</comment>
<dbReference type="PANTHER" id="PTHR46268:SF27">
    <property type="entry name" value="UNIVERSAL STRESS PROTEIN RV2623"/>
    <property type="match status" value="1"/>
</dbReference>
<organism evidence="3 4">
    <name type="scientific">Roseospira navarrensis</name>
    <dbReference type="NCBI Taxonomy" id="140058"/>
    <lineage>
        <taxon>Bacteria</taxon>
        <taxon>Pseudomonadati</taxon>
        <taxon>Pseudomonadota</taxon>
        <taxon>Alphaproteobacteria</taxon>
        <taxon>Rhodospirillales</taxon>
        <taxon>Rhodospirillaceae</taxon>
        <taxon>Roseospira</taxon>
    </lineage>
</organism>
<dbReference type="EMBL" id="WIVE01000035">
    <property type="protein sequence ID" value="MQX37185.1"/>
    <property type="molecule type" value="Genomic_DNA"/>
</dbReference>
<sequence length="270" mass="28834">MTPAPPLHCLAATDLSARGDRALVRAFRLAAASQGSVVVLHVVEDTYPPPISKHIRDDVRILLHQQVQAMPESQGVPWRIEVVAGHDFEEITAQSLGCNLIVLGGGRDMRLADPFLSSTTQRVIRRADVPVLTAKTPYRGPYGLAVAAVDDTDPAERALAFALAACPDMRVVSFLAVDLPGGAAGDPDDGLDPFAQPVRDRLARLPDYAARGRFSCERGAAVPVLDALVTEHAPDLVVLGRPRRGWSFLLGQDLPGHALMGSKADILIAP</sequence>
<feature type="domain" description="UspA" evidence="2">
    <location>
        <begin position="9"/>
        <end position="134"/>
    </location>
</feature>
<dbReference type="Pfam" id="PF00582">
    <property type="entry name" value="Usp"/>
    <property type="match status" value="1"/>
</dbReference>